<keyword evidence="3" id="KW-1185">Reference proteome</keyword>
<dbReference type="PANTHER" id="PTHR43044:SF1">
    <property type="entry name" value="QUINOL:CYTOCHROME C OXIDOREDUCTASE QUINONE-BINDING SUBUNIT 2"/>
    <property type="match status" value="1"/>
</dbReference>
<dbReference type="Proteomes" id="UP000191135">
    <property type="component" value="Plasmid pMM593"/>
</dbReference>
<dbReference type="KEGG" id="mmed:Mame_04436"/>
<feature type="transmembrane region" description="Helical" evidence="1">
    <location>
        <begin position="143"/>
        <end position="163"/>
    </location>
</feature>
<keyword evidence="2" id="KW-0614">Plasmid</keyword>
<evidence type="ECO:0000313" key="3">
    <source>
        <dbReference type="Proteomes" id="UP000191135"/>
    </source>
</evidence>
<protein>
    <submittedName>
        <fullName evidence="2">Uncharacterized protein</fullName>
    </submittedName>
</protein>
<accession>A0A1U9Z7R8</accession>
<keyword evidence="1" id="KW-0472">Membrane</keyword>
<feature type="transmembrane region" description="Helical" evidence="1">
    <location>
        <begin position="169"/>
        <end position="192"/>
    </location>
</feature>
<feature type="transmembrane region" description="Helical" evidence="1">
    <location>
        <begin position="75"/>
        <end position="96"/>
    </location>
</feature>
<dbReference type="PANTHER" id="PTHR43044">
    <property type="match status" value="1"/>
</dbReference>
<feature type="transmembrane region" description="Helical" evidence="1">
    <location>
        <begin position="37"/>
        <end position="63"/>
    </location>
</feature>
<dbReference type="eggNOG" id="ENOG503386R">
    <property type="taxonomic scope" value="Bacteria"/>
</dbReference>
<evidence type="ECO:0000313" key="2">
    <source>
        <dbReference type="EMBL" id="AQZ53728.1"/>
    </source>
</evidence>
<feature type="transmembrane region" description="Helical" evidence="1">
    <location>
        <begin position="300"/>
        <end position="318"/>
    </location>
</feature>
<geneLocation type="plasmid" evidence="3">
    <name>pmm593</name>
</geneLocation>
<evidence type="ECO:0000256" key="1">
    <source>
        <dbReference type="SAM" id="Phobius"/>
    </source>
</evidence>
<proteinExistence type="predicted"/>
<gene>
    <name evidence="2" type="ORF">Mame_04436</name>
</gene>
<feature type="transmembrane region" description="Helical" evidence="1">
    <location>
        <begin position="204"/>
        <end position="223"/>
    </location>
</feature>
<feature type="transmembrane region" description="Helical" evidence="1">
    <location>
        <begin position="243"/>
        <end position="264"/>
    </location>
</feature>
<dbReference type="OrthoDB" id="140980at2"/>
<dbReference type="AlphaFoldDB" id="A0A1U9Z7R8"/>
<keyword evidence="1" id="KW-0812">Transmembrane</keyword>
<feature type="transmembrane region" description="Helical" evidence="1">
    <location>
        <begin position="116"/>
        <end position="136"/>
    </location>
</feature>
<dbReference type="EMBL" id="CP020331">
    <property type="protein sequence ID" value="AQZ53728.1"/>
    <property type="molecule type" value="Genomic_DNA"/>
</dbReference>
<name>A0A1U9Z7R8_9HYPH</name>
<feature type="transmembrane region" description="Helical" evidence="1">
    <location>
        <begin position="273"/>
        <end position="294"/>
    </location>
</feature>
<organism evidence="2 3">
    <name type="scientific">Martelella mediterranea DSM 17316</name>
    <dbReference type="NCBI Taxonomy" id="1122214"/>
    <lineage>
        <taxon>Bacteria</taxon>
        <taxon>Pseudomonadati</taxon>
        <taxon>Pseudomonadota</taxon>
        <taxon>Alphaproteobacteria</taxon>
        <taxon>Hyphomicrobiales</taxon>
        <taxon>Aurantimonadaceae</taxon>
        <taxon>Martelella</taxon>
    </lineage>
</organism>
<reference evidence="2 3" key="1">
    <citation type="submission" date="2017-03" db="EMBL/GenBank/DDBJ databases">
        <title>Foreign affairs: Plasmid Transfer between Roseobacters and Rhizobia.</title>
        <authorList>
            <person name="Bartling P."/>
            <person name="Bunk B."/>
            <person name="Overmann J."/>
            <person name="Brinkmann H."/>
            <person name="Petersen J."/>
        </authorList>
    </citation>
    <scope>NUCLEOTIDE SEQUENCE [LARGE SCALE GENOMIC DNA]</scope>
    <source>
        <strain evidence="2 3">MACL11</strain>
        <plasmid evidence="3">Plasmid pmm593</plasmid>
    </source>
</reference>
<sequence>MTLRPTAPLIRLIAGLLLLAVAGLLIADRPEPGVAGLLAASVFATAIPIGAVFLLLVMALTGGRWQRELAGGTEGLARLAPIFVVFLPLLLFSPTLYGWHGMERDSTFRALFLNEWSYALVTIGLLLALLIAPWCATRSRATAAVALILFVILQGLAVGLWLMPLAPGYFSSGFALYVLSLQVNIALCLLVLSAPAARTPLSGTLLLVAVLFWLYFAYIQYFVSWNVNSAAGLEWFTPRSAGLWRYVEYLLAASGVLPASLLLLPPVRQSRRWVVALAAIILGGKAVECLWLALPGRGGLAVALVSGAGLMLAASASLRPPREARP</sequence>
<dbReference type="RefSeq" id="WP_018066875.1">
    <property type="nucleotide sequence ID" value="NZ_AQWH01000029.1"/>
</dbReference>
<keyword evidence="1" id="KW-1133">Transmembrane helix</keyword>